<keyword evidence="1" id="KW-1133">Transmembrane helix</keyword>
<organism evidence="2 3">
    <name type="scientific">Marinomonas maritima</name>
    <dbReference type="NCBI Taxonomy" id="2940935"/>
    <lineage>
        <taxon>Bacteria</taxon>
        <taxon>Pseudomonadati</taxon>
        <taxon>Pseudomonadota</taxon>
        <taxon>Gammaproteobacteria</taxon>
        <taxon>Oceanospirillales</taxon>
        <taxon>Oceanospirillaceae</taxon>
        <taxon>Marinomonas</taxon>
    </lineage>
</organism>
<keyword evidence="3" id="KW-1185">Reference proteome</keyword>
<keyword evidence="1" id="KW-0472">Membrane</keyword>
<dbReference type="Proteomes" id="UP001139522">
    <property type="component" value="Unassembled WGS sequence"/>
</dbReference>
<sequence>MNNCPQSNQKISEHVMTLITFLTLVPLVYFIPDFLKPFLPYNKWINVIASVGTIVPIVSYVVMPIANLILLRNKKSD</sequence>
<gene>
    <name evidence="2" type="ORF">M3I01_009665</name>
</gene>
<evidence type="ECO:0000313" key="2">
    <source>
        <dbReference type="EMBL" id="MDE8603177.1"/>
    </source>
</evidence>
<evidence type="ECO:0000256" key="1">
    <source>
        <dbReference type="SAM" id="Phobius"/>
    </source>
</evidence>
<accession>A0ABT5WEC6</accession>
<protein>
    <submittedName>
        <fullName evidence="2">Uncharacterized protein</fullName>
    </submittedName>
</protein>
<evidence type="ECO:0000313" key="3">
    <source>
        <dbReference type="Proteomes" id="UP001139522"/>
    </source>
</evidence>
<reference evidence="2" key="1">
    <citation type="submission" date="2023-01" db="EMBL/GenBank/DDBJ databases">
        <title>Psychroserpens sp. MSW6 and Marinomonas sp. RSW2, isolated from seawater.</title>
        <authorList>
            <person name="Kristyanto S."/>
            <person name="Jung J."/>
            <person name="Kim J.M."/>
            <person name="Jeon C.O."/>
        </authorList>
    </citation>
    <scope>NUCLEOTIDE SEQUENCE</scope>
    <source>
        <strain evidence="2">RSW2</strain>
    </source>
</reference>
<comment type="caution">
    <text evidence="2">The sequence shown here is derived from an EMBL/GenBank/DDBJ whole genome shotgun (WGS) entry which is preliminary data.</text>
</comment>
<keyword evidence="1" id="KW-0812">Transmembrane</keyword>
<feature type="transmembrane region" description="Helical" evidence="1">
    <location>
        <begin position="15"/>
        <end position="32"/>
    </location>
</feature>
<feature type="transmembrane region" description="Helical" evidence="1">
    <location>
        <begin position="44"/>
        <end position="71"/>
    </location>
</feature>
<proteinExistence type="predicted"/>
<name>A0ABT5WEC6_9GAMM</name>
<dbReference type="EMBL" id="JAMZEG020000002">
    <property type="protein sequence ID" value="MDE8603177.1"/>
    <property type="molecule type" value="Genomic_DNA"/>
</dbReference>
<dbReference type="RefSeq" id="WP_255895635.1">
    <property type="nucleotide sequence ID" value="NZ_JAMZEG020000002.1"/>
</dbReference>